<feature type="domain" description="Isochorismatase-like" evidence="2">
    <location>
        <begin position="5"/>
        <end position="147"/>
    </location>
</feature>
<accession>A0A1T5JK39</accession>
<organism evidence="3 4">
    <name type="scientific">Ohtaekwangia koreensis</name>
    <dbReference type="NCBI Taxonomy" id="688867"/>
    <lineage>
        <taxon>Bacteria</taxon>
        <taxon>Pseudomonadati</taxon>
        <taxon>Bacteroidota</taxon>
        <taxon>Cytophagia</taxon>
        <taxon>Cytophagales</taxon>
        <taxon>Fulvivirgaceae</taxon>
        <taxon>Ohtaekwangia</taxon>
    </lineage>
</organism>
<dbReference type="Proteomes" id="UP000190961">
    <property type="component" value="Unassembled WGS sequence"/>
</dbReference>
<proteinExistence type="predicted"/>
<name>A0A1T5JK39_9BACT</name>
<dbReference type="EMBL" id="FUZU01000001">
    <property type="protein sequence ID" value="SKC51957.1"/>
    <property type="molecule type" value="Genomic_DNA"/>
</dbReference>
<dbReference type="InterPro" id="IPR050272">
    <property type="entry name" value="Isochorismatase-like_hydrls"/>
</dbReference>
<dbReference type="InterPro" id="IPR000868">
    <property type="entry name" value="Isochorismatase-like_dom"/>
</dbReference>
<dbReference type="CDD" id="cd01014">
    <property type="entry name" value="nicotinamidase_related"/>
    <property type="match status" value="1"/>
</dbReference>
<evidence type="ECO:0000259" key="2">
    <source>
        <dbReference type="Pfam" id="PF00857"/>
    </source>
</evidence>
<dbReference type="Pfam" id="PF00857">
    <property type="entry name" value="Isochorismatase"/>
    <property type="match status" value="1"/>
</dbReference>
<dbReference type="PANTHER" id="PTHR43540">
    <property type="entry name" value="PEROXYUREIDOACRYLATE/UREIDOACRYLATE AMIDOHYDROLASE-RELATED"/>
    <property type="match status" value="1"/>
</dbReference>
<evidence type="ECO:0000256" key="1">
    <source>
        <dbReference type="ARBA" id="ARBA00022801"/>
    </source>
</evidence>
<dbReference type="RefSeq" id="WP_079685752.1">
    <property type="nucleotide sequence ID" value="NZ_FUZU01000001.1"/>
</dbReference>
<gene>
    <name evidence="3" type="ORF">SAMN05660236_1198</name>
</gene>
<keyword evidence="4" id="KW-1185">Reference proteome</keyword>
<dbReference type="InterPro" id="IPR036380">
    <property type="entry name" value="Isochorismatase-like_sf"/>
</dbReference>
<dbReference type="GO" id="GO:0016787">
    <property type="term" value="F:hydrolase activity"/>
    <property type="evidence" value="ECO:0007669"/>
    <property type="project" value="UniProtKB-KW"/>
</dbReference>
<dbReference type="PANTHER" id="PTHR43540:SF1">
    <property type="entry name" value="ISOCHORISMATASE HYDROLASE"/>
    <property type="match status" value="1"/>
</dbReference>
<evidence type="ECO:0000313" key="3">
    <source>
        <dbReference type="EMBL" id="SKC51957.1"/>
    </source>
</evidence>
<dbReference type="SUPFAM" id="SSF52499">
    <property type="entry name" value="Isochorismatase-like hydrolases"/>
    <property type="match status" value="1"/>
</dbReference>
<dbReference type="STRING" id="688867.SAMN05660236_1198"/>
<keyword evidence="1" id="KW-0378">Hydrolase</keyword>
<reference evidence="3 4" key="1">
    <citation type="submission" date="2017-02" db="EMBL/GenBank/DDBJ databases">
        <authorList>
            <person name="Peterson S.W."/>
        </authorList>
    </citation>
    <scope>NUCLEOTIDE SEQUENCE [LARGE SCALE GENOMIC DNA]</scope>
    <source>
        <strain evidence="3 4">DSM 25262</strain>
    </source>
</reference>
<evidence type="ECO:0000313" key="4">
    <source>
        <dbReference type="Proteomes" id="UP000190961"/>
    </source>
</evidence>
<sequence>MKNPALIVIDVQKGIDETNHWGGNRNNTNAEQNIALLLESWKKKNLPIFIVQHCSIFPSSPFRPGYPGNDLKEFVKPFVSEKVFQKSTTNAFVETDLQQTLHNNNISELVIVGFVTNNSVEATARMAGDLGFVTTVVSDATAAFDKTGIDGTTYSSELVHSLSLSHLKDEYASIYTTDEVLNYISTNSL</sequence>
<dbReference type="Gene3D" id="3.40.50.850">
    <property type="entry name" value="Isochorismatase-like"/>
    <property type="match status" value="1"/>
</dbReference>
<dbReference type="AlphaFoldDB" id="A0A1T5JK39"/>
<dbReference type="OrthoDB" id="9791276at2"/>
<protein>
    <submittedName>
        <fullName evidence="3">Nicotinamidase-related amidase</fullName>
    </submittedName>
</protein>